<feature type="region of interest" description="Disordered" evidence="1">
    <location>
        <begin position="72"/>
        <end position="118"/>
    </location>
</feature>
<feature type="compositionally biased region" description="Basic and acidic residues" evidence="1">
    <location>
        <begin position="83"/>
        <end position="94"/>
    </location>
</feature>
<evidence type="ECO:0000313" key="3">
    <source>
        <dbReference type="Proteomes" id="UP000198282"/>
    </source>
</evidence>
<dbReference type="RefSeq" id="WP_179282473.1">
    <property type="nucleotide sequence ID" value="NZ_FZOD01000067.1"/>
</dbReference>
<name>A0A239NRJ5_9ACTN</name>
<dbReference type="Proteomes" id="UP000198282">
    <property type="component" value="Unassembled WGS sequence"/>
</dbReference>
<dbReference type="AlphaFoldDB" id="A0A239NRJ5"/>
<sequence>MDMTTAKNLFATAEITPDGEHATDQAFDEWLAAGADVAFYRAANGRVLARPAGRSHPPSTKVFSDRYDSATLIGVFPNPNPPMEKESEEPKDPPEEADDEPEDEDEDEDDDEDDDDFDDLVDAFTARWGDDKESRRPPVQTLNKRRARQFLLTALKTTSTRYGEPAFHDLLLARGHGLAFYTRLDYGQREFLCRHYGGPTPRLLPAAPPEILEEPWKEEWKLVSTYEGPALLGWNWKEQVSALPLESFLTVHAAGSGEYALRIRDEILELVRTGEGIPKTVTTLGPLTADDDPLALALQAVPDLLTFDPHTAVDITTDALFAVADTIRLSADPNRREMIDSLNQDDLDFFEVEEDVLIGYFDNLVPLRLRVNGILHFAARLDDSWALIPVNNDASFPTPVLTRTFLSISYDFDGGGISSGPGFETIGEIRPGLNVSWGDFQEEMWDRPLTLARGDLPKFAVEELTGFRFGRHILNSLLGVEDELPETDLDDDEELDETDLDDEERYYDFDEPEIGFEPRSEEGLRFLNALLELYGDDPDTAARIRALLNR</sequence>
<feature type="compositionally biased region" description="Acidic residues" evidence="1">
    <location>
        <begin position="95"/>
        <end position="118"/>
    </location>
</feature>
<keyword evidence="3" id="KW-1185">Reference proteome</keyword>
<proteinExistence type="predicted"/>
<protein>
    <submittedName>
        <fullName evidence="2">Uncharacterized protein</fullName>
    </submittedName>
</protein>
<evidence type="ECO:0000313" key="2">
    <source>
        <dbReference type="EMBL" id="SNT57541.1"/>
    </source>
</evidence>
<reference evidence="2 3" key="1">
    <citation type="submission" date="2017-06" db="EMBL/GenBank/DDBJ databases">
        <authorList>
            <person name="Kim H.J."/>
            <person name="Triplett B.A."/>
        </authorList>
    </citation>
    <scope>NUCLEOTIDE SEQUENCE [LARGE SCALE GENOMIC DNA]</scope>
    <source>
        <strain evidence="2 3">CGMCC 4.2132</strain>
    </source>
</reference>
<evidence type="ECO:0000256" key="1">
    <source>
        <dbReference type="SAM" id="MobiDB-lite"/>
    </source>
</evidence>
<organism evidence="2 3">
    <name type="scientific">Streptosporangium subroseum</name>
    <dbReference type="NCBI Taxonomy" id="106412"/>
    <lineage>
        <taxon>Bacteria</taxon>
        <taxon>Bacillati</taxon>
        <taxon>Actinomycetota</taxon>
        <taxon>Actinomycetes</taxon>
        <taxon>Streptosporangiales</taxon>
        <taxon>Streptosporangiaceae</taxon>
        <taxon>Streptosporangium</taxon>
    </lineage>
</organism>
<dbReference type="EMBL" id="FZOD01000067">
    <property type="protein sequence ID" value="SNT57541.1"/>
    <property type="molecule type" value="Genomic_DNA"/>
</dbReference>
<accession>A0A239NRJ5</accession>
<gene>
    <name evidence="2" type="ORF">SAMN05216276_10679</name>
</gene>